<name>A0A1F7G8A1_9BACT</name>
<proteinExistence type="predicted"/>
<organism evidence="2 3">
    <name type="scientific">Candidatus Roizmanbacteria bacterium RIFCSPHIGHO2_01_FULL_39_12c</name>
    <dbReference type="NCBI Taxonomy" id="1802031"/>
    <lineage>
        <taxon>Bacteria</taxon>
        <taxon>Candidatus Roizmaniibacteriota</taxon>
    </lineage>
</organism>
<accession>A0A1F7G8A1</accession>
<evidence type="ECO:0000313" key="2">
    <source>
        <dbReference type="EMBL" id="OGK15147.1"/>
    </source>
</evidence>
<evidence type="ECO:0000313" key="3">
    <source>
        <dbReference type="Proteomes" id="UP000177208"/>
    </source>
</evidence>
<dbReference type="AlphaFoldDB" id="A0A1F7G8A1"/>
<dbReference type="Proteomes" id="UP000177208">
    <property type="component" value="Unassembled WGS sequence"/>
</dbReference>
<protein>
    <recommendedName>
        <fullName evidence="4">Vitamin K epoxide reductase domain-containing protein</fullName>
    </recommendedName>
</protein>
<gene>
    <name evidence="2" type="ORF">A2774_05685</name>
</gene>
<keyword evidence="1" id="KW-0812">Transmembrane</keyword>
<feature type="transmembrane region" description="Helical" evidence="1">
    <location>
        <begin position="7"/>
        <end position="26"/>
    </location>
</feature>
<dbReference type="EMBL" id="MFZG01000040">
    <property type="protein sequence ID" value="OGK15147.1"/>
    <property type="molecule type" value="Genomic_DNA"/>
</dbReference>
<evidence type="ECO:0000256" key="1">
    <source>
        <dbReference type="SAM" id="Phobius"/>
    </source>
</evidence>
<comment type="caution">
    <text evidence="2">The sequence shown here is derived from an EMBL/GenBank/DDBJ whole genome shotgun (WGS) entry which is preliminary data.</text>
</comment>
<keyword evidence="1" id="KW-1133">Transmembrane helix</keyword>
<dbReference type="Gene3D" id="1.20.1440.130">
    <property type="entry name" value="VKOR domain"/>
    <property type="match status" value="1"/>
</dbReference>
<feature type="transmembrane region" description="Helical" evidence="1">
    <location>
        <begin position="46"/>
        <end position="71"/>
    </location>
</feature>
<evidence type="ECO:0008006" key="4">
    <source>
        <dbReference type="Google" id="ProtNLM"/>
    </source>
</evidence>
<dbReference type="InterPro" id="IPR038354">
    <property type="entry name" value="VKOR_sf"/>
</dbReference>
<reference evidence="2 3" key="1">
    <citation type="journal article" date="2016" name="Nat. Commun.">
        <title>Thousands of microbial genomes shed light on interconnected biogeochemical processes in an aquifer system.</title>
        <authorList>
            <person name="Anantharaman K."/>
            <person name="Brown C.T."/>
            <person name="Hug L.A."/>
            <person name="Sharon I."/>
            <person name="Castelle C.J."/>
            <person name="Probst A.J."/>
            <person name="Thomas B.C."/>
            <person name="Singh A."/>
            <person name="Wilkins M.J."/>
            <person name="Karaoz U."/>
            <person name="Brodie E.L."/>
            <person name="Williams K.H."/>
            <person name="Hubbard S.S."/>
            <person name="Banfield J.F."/>
        </authorList>
    </citation>
    <scope>NUCLEOTIDE SEQUENCE [LARGE SCALE GENOMIC DNA]</scope>
</reference>
<keyword evidence="1" id="KW-0472">Membrane</keyword>
<sequence>MKTKTALKAIFFISLGGLLFSGYLSYMELWGGGCQNSFVECGSTFSLFSLPACVYGFFMYLTVFTLSALGLRGRD</sequence>